<dbReference type="Pfam" id="PF07992">
    <property type="entry name" value="Pyr_redox_2"/>
    <property type="match status" value="1"/>
</dbReference>
<gene>
    <name evidence="8" type="ORF">C5L30_001624</name>
</gene>
<evidence type="ECO:0000256" key="4">
    <source>
        <dbReference type="ARBA" id="ARBA00022857"/>
    </source>
</evidence>
<comment type="subunit">
    <text evidence="1 6">Homodimer.</text>
</comment>
<feature type="domain" description="FAD/NAD(P)-binding" evidence="7">
    <location>
        <begin position="23"/>
        <end position="320"/>
    </location>
</feature>
<evidence type="ECO:0000256" key="2">
    <source>
        <dbReference type="ARBA" id="ARBA00022630"/>
    </source>
</evidence>
<keyword evidence="5 6" id="KW-0560">Oxidoreductase</keyword>
<dbReference type="InterPro" id="IPR022890">
    <property type="entry name" value="Fd--NADP_Rdtase_type_2"/>
</dbReference>
<dbReference type="InterPro" id="IPR036188">
    <property type="entry name" value="FAD/NAD-bd_sf"/>
</dbReference>
<dbReference type="InterPro" id="IPR050097">
    <property type="entry name" value="Ferredoxin-NADP_redctase_2"/>
</dbReference>
<dbReference type="GO" id="GO:0050660">
    <property type="term" value="F:flavin adenine dinucleotide binding"/>
    <property type="evidence" value="ECO:0007669"/>
    <property type="project" value="UniProtKB-UniRule"/>
</dbReference>
<comment type="catalytic activity">
    <reaction evidence="6">
        <text>2 reduced [2Fe-2S]-[ferredoxin] + NADP(+) + H(+) = 2 oxidized [2Fe-2S]-[ferredoxin] + NADPH</text>
        <dbReference type="Rhea" id="RHEA:20125"/>
        <dbReference type="Rhea" id="RHEA-COMP:10000"/>
        <dbReference type="Rhea" id="RHEA-COMP:10001"/>
        <dbReference type="ChEBI" id="CHEBI:15378"/>
        <dbReference type="ChEBI" id="CHEBI:33737"/>
        <dbReference type="ChEBI" id="CHEBI:33738"/>
        <dbReference type="ChEBI" id="CHEBI:57783"/>
        <dbReference type="ChEBI" id="CHEBI:58349"/>
        <dbReference type="EC" id="1.18.1.2"/>
    </reaction>
</comment>
<evidence type="ECO:0000256" key="6">
    <source>
        <dbReference type="HAMAP-Rule" id="MF_01685"/>
    </source>
</evidence>
<evidence type="ECO:0000313" key="8">
    <source>
        <dbReference type="EMBL" id="TDG71927.1"/>
    </source>
</evidence>
<feature type="binding site" evidence="6">
    <location>
        <position position="138"/>
    </location>
    <ligand>
        <name>FAD</name>
        <dbReference type="ChEBI" id="CHEBI:57692"/>
    </ligand>
</feature>
<evidence type="ECO:0000256" key="3">
    <source>
        <dbReference type="ARBA" id="ARBA00022827"/>
    </source>
</evidence>
<dbReference type="EMBL" id="PUFN01000018">
    <property type="protein sequence ID" value="TDG71927.1"/>
    <property type="molecule type" value="Genomic_DNA"/>
</dbReference>
<protein>
    <recommendedName>
        <fullName evidence="6">Ferredoxin--NADP reductase</fullName>
        <shortName evidence="6">FNR</shortName>
        <shortName evidence="6">Fd-NADP(+) reductase</shortName>
        <ecNumber evidence="6">1.18.1.2</ecNumber>
    </recommendedName>
</protein>
<dbReference type="AlphaFoldDB" id="A0A4R5NE88"/>
<name>A0A4R5NE88_9LACO</name>
<proteinExistence type="inferred from homology"/>
<comment type="caution">
    <text evidence="8">The sequence shown here is derived from an EMBL/GenBank/DDBJ whole genome shotgun (WGS) entry which is preliminary data.</text>
</comment>
<accession>A0A4R5NE88</accession>
<dbReference type="SUPFAM" id="SSF51905">
    <property type="entry name" value="FAD/NAD(P)-binding domain"/>
    <property type="match status" value="2"/>
</dbReference>
<keyword evidence="3 6" id="KW-0274">FAD</keyword>
<dbReference type="PANTHER" id="PTHR48105">
    <property type="entry name" value="THIOREDOXIN REDUCTASE 1-RELATED-RELATED"/>
    <property type="match status" value="1"/>
</dbReference>
<feature type="binding site" evidence="6">
    <location>
        <position position="52"/>
    </location>
    <ligand>
        <name>FAD</name>
        <dbReference type="ChEBI" id="CHEBI:57692"/>
    </ligand>
</feature>
<evidence type="ECO:0000256" key="1">
    <source>
        <dbReference type="ARBA" id="ARBA00011738"/>
    </source>
</evidence>
<dbReference type="STRING" id="1612.ABB44_00865"/>
<dbReference type="Proteomes" id="UP000295257">
    <property type="component" value="Unassembled WGS sequence"/>
</dbReference>
<dbReference type="Gene3D" id="3.50.50.60">
    <property type="entry name" value="FAD/NAD(P)-binding domain"/>
    <property type="match status" value="2"/>
</dbReference>
<comment type="similarity">
    <text evidence="6">Belongs to the ferredoxin--NADP reductase type 2 family.</text>
</comment>
<dbReference type="InterPro" id="IPR023753">
    <property type="entry name" value="FAD/NAD-binding_dom"/>
</dbReference>
<organism evidence="8 9">
    <name type="scientific">Companilactobacillus farciminis</name>
    <dbReference type="NCBI Taxonomy" id="1612"/>
    <lineage>
        <taxon>Bacteria</taxon>
        <taxon>Bacillati</taxon>
        <taxon>Bacillota</taxon>
        <taxon>Bacilli</taxon>
        <taxon>Lactobacillales</taxon>
        <taxon>Lactobacillaceae</taxon>
        <taxon>Companilactobacillus</taxon>
    </lineage>
</organism>
<dbReference type="GO" id="GO:0050661">
    <property type="term" value="F:NADP binding"/>
    <property type="evidence" value="ECO:0007669"/>
    <property type="project" value="UniProtKB-UniRule"/>
</dbReference>
<feature type="binding site" evidence="6">
    <location>
        <position position="302"/>
    </location>
    <ligand>
        <name>FAD</name>
        <dbReference type="ChEBI" id="CHEBI:57692"/>
    </ligand>
</feature>
<feature type="binding site" evidence="6">
    <location>
        <position position="65"/>
    </location>
    <ligand>
        <name>FAD</name>
        <dbReference type="ChEBI" id="CHEBI:57692"/>
    </ligand>
</feature>
<evidence type="ECO:0000313" key="9">
    <source>
        <dbReference type="Proteomes" id="UP000295257"/>
    </source>
</evidence>
<dbReference type="PRINTS" id="PR00469">
    <property type="entry name" value="PNDRDTASEII"/>
</dbReference>
<feature type="binding site" evidence="6">
    <location>
        <position position="105"/>
    </location>
    <ligand>
        <name>FAD</name>
        <dbReference type="ChEBI" id="CHEBI:57692"/>
    </ligand>
</feature>
<keyword evidence="9" id="KW-1185">Reference proteome</keyword>
<evidence type="ECO:0000256" key="5">
    <source>
        <dbReference type="ARBA" id="ARBA00023002"/>
    </source>
</evidence>
<keyword evidence="4 6" id="KW-0521">NADP</keyword>
<dbReference type="EC" id="1.18.1.2" evidence="6"/>
<dbReference type="PRINTS" id="PR00368">
    <property type="entry name" value="FADPNR"/>
</dbReference>
<comment type="caution">
    <text evidence="6">Lacks conserved residue(s) required for the propagation of feature annotation.</text>
</comment>
<sequence length="347" mass="38901">MCDNISIDYITENGDYDMNTKIYDISIIGGGPAGMFAAYFGRLRNLDVALIESLPKLGGQPETLYSQKHIYDIAALPKVSGSELTQQLLDQLQILNCDQYLGTSVSSINRKDDVWELSTNKETIYSKAIIIAIGNGAFKPRKLTFDYDKTLEENNLDYFVNSLEDFRGKDVLVAGGGDSAVDWSIDLDKITNHTSLIHRRNKYRAMESSVNKLNQSSVEQLNPYIIKNVDFNQADNSKIDVTLKMIKSDDVKTVTADKLLVNYGFVSDSKILRDWNLELNGPFIKVSQEMETNLPNVFAIGDVVTYPGKLQLIATAFAEGPIAITKALRNLYPDKDYFEHSTSIFEK</sequence>
<feature type="binding site" evidence="6">
    <location>
        <position position="342"/>
    </location>
    <ligand>
        <name>FAD</name>
        <dbReference type="ChEBI" id="CHEBI:57692"/>
    </ligand>
</feature>
<dbReference type="HAMAP" id="MF_01685">
    <property type="entry name" value="FENR2"/>
    <property type="match status" value="1"/>
</dbReference>
<reference evidence="8 9" key="1">
    <citation type="journal article" date="2019" name="Appl. Microbiol. Biotechnol.">
        <title>Uncovering carbohydrate metabolism through a genotype-phenotype association study of 56 lactic acid bacteria genomes.</title>
        <authorList>
            <person name="Buron-Moles G."/>
            <person name="Chailyan A."/>
            <person name="Dolejs I."/>
            <person name="Forster J."/>
            <person name="Miks M.H."/>
        </authorList>
    </citation>
    <scope>NUCLEOTIDE SEQUENCE [LARGE SCALE GENOMIC DNA]</scope>
    <source>
        <strain evidence="8 9">ATCC 29644</strain>
    </source>
</reference>
<comment type="cofactor">
    <cofactor evidence="6">
        <name>FAD</name>
        <dbReference type="ChEBI" id="CHEBI:57692"/>
    </cofactor>
    <text evidence="6">Binds 1 FAD per subunit.</text>
</comment>
<dbReference type="GO" id="GO:0004324">
    <property type="term" value="F:ferredoxin-NADP+ reductase activity"/>
    <property type="evidence" value="ECO:0007669"/>
    <property type="project" value="UniProtKB-UniRule"/>
</dbReference>
<feature type="binding site" evidence="6">
    <location>
        <position position="60"/>
    </location>
    <ligand>
        <name>FAD</name>
        <dbReference type="ChEBI" id="CHEBI:57692"/>
    </ligand>
</feature>
<evidence type="ECO:0000259" key="7">
    <source>
        <dbReference type="Pfam" id="PF07992"/>
    </source>
</evidence>
<keyword evidence="2 6" id="KW-0285">Flavoprotein</keyword>